<dbReference type="AlphaFoldDB" id="A0AAN9MVF5"/>
<keyword evidence="3" id="KW-1185">Reference proteome</keyword>
<evidence type="ECO:0000313" key="3">
    <source>
        <dbReference type="Proteomes" id="UP001367508"/>
    </source>
</evidence>
<feature type="region of interest" description="Disordered" evidence="1">
    <location>
        <begin position="230"/>
        <end position="260"/>
    </location>
</feature>
<gene>
    <name evidence="2" type="ORF">VNO77_03847</name>
</gene>
<dbReference type="EMBL" id="JAYMYQ010000001">
    <property type="protein sequence ID" value="KAK7361765.1"/>
    <property type="molecule type" value="Genomic_DNA"/>
</dbReference>
<sequence length="260" mass="29416">MCKNSNLNDAKSGKRKYFLFVQVEMEQILACESAWESSSTTHGLCGLLGGSRLIWRLNDHLKGNVTYSVPISRNLSRLALYLELLCPIVQPFLQISNITHQDSTHKLCLVKFCIPSHGWSEASIGNDSSPLAHLNMNTDQTELISWCDYQFQDRGVCMGGDQFTRDEISNECLWTSDSRFDVEPHCACKRWGANNVRVFLIVSDFTFFLTTQFCHSIFYNVHAKATDQPRFPDPATPENNESSSAKLPYFGIRPGSRRCG</sequence>
<proteinExistence type="predicted"/>
<accession>A0AAN9MVF5</accession>
<reference evidence="2 3" key="1">
    <citation type="submission" date="2024-01" db="EMBL/GenBank/DDBJ databases">
        <title>The genomes of 5 underutilized Papilionoideae crops provide insights into root nodulation and disease resistanc.</title>
        <authorList>
            <person name="Jiang F."/>
        </authorList>
    </citation>
    <scope>NUCLEOTIDE SEQUENCE [LARGE SCALE GENOMIC DNA]</scope>
    <source>
        <strain evidence="2">LVBAO_FW01</strain>
        <tissue evidence="2">Leaves</tissue>
    </source>
</reference>
<comment type="caution">
    <text evidence="2">The sequence shown here is derived from an EMBL/GenBank/DDBJ whole genome shotgun (WGS) entry which is preliminary data.</text>
</comment>
<protein>
    <submittedName>
        <fullName evidence="2">Uncharacterized protein</fullName>
    </submittedName>
</protein>
<evidence type="ECO:0000313" key="2">
    <source>
        <dbReference type="EMBL" id="KAK7361765.1"/>
    </source>
</evidence>
<evidence type="ECO:0000256" key="1">
    <source>
        <dbReference type="SAM" id="MobiDB-lite"/>
    </source>
</evidence>
<name>A0AAN9MVF5_CANGL</name>
<organism evidence="2 3">
    <name type="scientific">Canavalia gladiata</name>
    <name type="common">Sword bean</name>
    <name type="synonym">Dolichos gladiatus</name>
    <dbReference type="NCBI Taxonomy" id="3824"/>
    <lineage>
        <taxon>Eukaryota</taxon>
        <taxon>Viridiplantae</taxon>
        <taxon>Streptophyta</taxon>
        <taxon>Embryophyta</taxon>
        <taxon>Tracheophyta</taxon>
        <taxon>Spermatophyta</taxon>
        <taxon>Magnoliopsida</taxon>
        <taxon>eudicotyledons</taxon>
        <taxon>Gunneridae</taxon>
        <taxon>Pentapetalae</taxon>
        <taxon>rosids</taxon>
        <taxon>fabids</taxon>
        <taxon>Fabales</taxon>
        <taxon>Fabaceae</taxon>
        <taxon>Papilionoideae</taxon>
        <taxon>50 kb inversion clade</taxon>
        <taxon>NPAAA clade</taxon>
        <taxon>indigoferoid/millettioid clade</taxon>
        <taxon>Phaseoleae</taxon>
        <taxon>Canavalia</taxon>
    </lineage>
</organism>
<dbReference type="Proteomes" id="UP001367508">
    <property type="component" value="Unassembled WGS sequence"/>
</dbReference>